<sequence length="47" mass="5118">MATTTAQATEQHLTGMPEIADPSKVAPKDARELSKLFFDQLTVLEEG</sequence>
<dbReference type="Proteomes" id="UP001490330">
    <property type="component" value="Unassembled WGS sequence"/>
</dbReference>
<name>A0ABV1VSG8_9ACTN</name>
<feature type="compositionally biased region" description="Polar residues" evidence="1">
    <location>
        <begin position="1"/>
        <end position="12"/>
    </location>
</feature>
<dbReference type="EMBL" id="JBEPCV010000056">
    <property type="protein sequence ID" value="MER6909001.1"/>
    <property type="molecule type" value="Genomic_DNA"/>
</dbReference>
<evidence type="ECO:0000313" key="2">
    <source>
        <dbReference type="EMBL" id="MER6909001.1"/>
    </source>
</evidence>
<proteinExistence type="predicted"/>
<comment type="caution">
    <text evidence="2">The sequence shown here is derived from an EMBL/GenBank/DDBJ whole genome shotgun (WGS) entry which is preliminary data.</text>
</comment>
<evidence type="ECO:0000256" key="1">
    <source>
        <dbReference type="SAM" id="MobiDB-lite"/>
    </source>
</evidence>
<feature type="non-terminal residue" evidence="2">
    <location>
        <position position="47"/>
    </location>
</feature>
<accession>A0ABV1VSG8</accession>
<reference evidence="2 3" key="1">
    <citation type="submission" date="2024-06" db="EMBL/GenBank/DDBJ databases">
        <title>The Natural Products Discovery Center: Release of the First 8490 Sequenced Strains for Exploring Actinobacteria Biosynthetic Diversity.</title>
        <authorList>
            <person name="Kalkreuter E."/>
            <person name="Kautsar S.A."/>
            <person name="Yang D."/>
            <person name="Bader C.D."/>
            <person name="Teijaro C.N."/>
            <person name="Fluegel L."/>
            <person name="Davis C.M."/>
            <person name="Simpson J.R."/>
            <person name="Lauterbach L."/>
            <person name="Steele A.D."/>
            <person name="Gui C."/>
            <person name="Meng S."/>
            <person name="Li G."/>
            <person name="Viehrig K."/>
            <person name="Ye F."/>
            <person name="Su P."/>
            <person name="Kiefer A.F."/>
            <person name="Nichols A."/>
            <person name="Cepeda A.J."/>
            <person name="Yan W."/>
            <person name="Fan B."/>
            <person name="Jiang Y."/>
            <person name="Adhikari A."/>
            <person name="Zheng C.-J."/>
            <person name="Schuster L."/>
            <person name="Cowan T.M."/>
            <person name="Smanski M.J."/>
            <person name="Chevrette M.G."/>
            <person name="De Carvalho L.P.S."/>
            <person name="Shen B."/>
        </authorList>
    </citation>
    <scope>NUCLEOTIDE SEQUENCE [LARGE SCALE GENOMIC DNA]</scope>
    <source>
        <strain evidence="2 3">NPDC000632</strain>
    </source>
</reference>
<keyword evidence="3" id="KW-1185">Reference proteome</keyword>
<evidence type="ECO:0000313" key="3">
    <source>
        <dbReference type="Proteomes" id="UP001490330"/>
    </source>
</evidence>
<feature type="region of interest" description="Disordered" evidence="1">
    <location>
        <begin position="1"/>
        <end position="27"/>
    </location>
</feature>
<organism evidence="2 3">
    <name type="scientific">Streptomyces flaveolus</name>
    <dbReference type="NCBI Taxonomy" id="67297"/>
    <lineage>
        <taxon>Bacteria</taxon>
        <taxon>Bacillati</taxon>
        <taxon>Actinomycetota</taxon>
        <taxon>Actinomycetes</taxon>
        <taxon>Kitasatosporales</taxon>
        <taxon>Streptomycetaceae</taxon>
        <taxon>Streptomyces</taxon>
    </lineage>
</organism>
<protein>
    <submittedName>
        <fullName evidence="2">RNA polymerase sigma factor SigF</fullName>
    </submittedName>
</protein>
<gene>
    <name evidence="2" type="ORF">ABT322_35805</name>
</gene>